<evidence type="ECO:0000313" key="3">
    <source>
        <dbReference type="Proteomes" id="UP000762676"/>
    </source>
</evidence>
<evidence type="ECO:0000313" key="2">
    <source>
        <dbReference type="EMBL" id="GFR86820.1"/>
    </source>
</evidence>
<feature type="compositionally biased region" description="Low complexity" evidence="1">
    <location>
        <begin position="23"/>
        <end position="32"/>
    </location>
</feature>
<organism evidence="2 3">
    <name type="scientific">Elysia marginata</name>
    <dbReference type="NCBI Taxonomy" id="1093978"/>
    <lineage>
        <taxon>Eukaryota</taxon>
        <taxon>Metazoa</taxon>
        <taxon>Spiralia</taxon>
        <taxon>Lophotrochozoa</taxon>
        <taxon>Mollusca</taxon>
        <taxon>Gastropoda</taxon>
        <taxon>Heterobranchia</taxon>
        <taxon>Euthyneura</taxon>
        <taxon>Panpulmonata</taxon>
        <taxon>Sacoglossa</taxon>
        <taxon>Placobranchoidea</taxon>
        <taxon>Plakobranchidae</taxon>
        <taxon>Elysia</taxon>
    </lineage>
</organism>
<proteinExistence type="predicted"/>
<feature type="compositionally biased region" description="Acidic residues" evidence="1">
    <location>
        <begin position="38"/>
        <end position="50"/>
    </location>
</feature>
<name>A0AAV4GPK3_9GAST</name>
<comment type="caution">
    <text evidence="2">The sequence shown here is derived from an EMBL/GenBank/DDBJ whole genome shotgun (WGS) entry which is preliminary data.</text>
</comment>
<dbReference type="AlphaFoldDB" id="A0AAV4GPK3"/>
<reference evidence="2 3" key="1">
    <citation type="journal article" date="2021" name="Elife">
        <title>Chloroplast acquisition without the gene transfer in kleptoplastic sea slugs, Plakobranchus ocellatus.</title>
        <authorList>
            <person name="Maeda T."/>
            <person name="Takahashi S."/>
            <person name="Yoshida T."/>
            <person name="Shimamura S."/>
            <person name="Takaki Y."/>
            <person name="Nagai Y."/>
            <person name="Toyoda A."/>
            <person name="Suzuki Y."/>
            <person name="Arimoto A."/>
            <person name="Ishii H."/>
            <person name="Satoh N."/>
            <person name="Nishiyama T."/>
            <person name="Hasebe M."/>
            <person name="Maruyama T."/>
            <person name="Minagawa J."/>
            <person name="Obokata J."/>
            <person name="Shigenobu S."/>
        </authorList>
    </citation>
    <scope>NUCLEOTIDE SEQUENCE [LARGE SCALE GENOMIC DNA]</scope>
</reference>
<protein>
    <submittedName>
        <fullName evidence="2">Uncharacterized protein</fullName>
    </submittedName>
</protein>
<dbReference type="EMBL" id="BMAT01001486">
    <property type="protein sequence ID" value="GFR86820.1"/>
    <property type="molecule type" value="Genomic_DNA"/>
</dbReference>
<sequence length="83" mass="9221">MMVLGSAVGSVSSGCRIKDGNAVSCGDGVSGSRRGGGEEEEEEDDDEEEEEKKKEKWKSKRKNQEEHQKVGWWLTPQPSLPRD</sequence>
<feature type="region of interest" description="Disordered" evidence="1">
    <location>
        <begin position="1"/>
        <end position="83"/>
    </location>
</feature>
<evidence type="ECO:0000256" key="1">
    <source>
        <dbReference type="SAM" id="MobiDB-lite"/>
    </source>
</evidence>
<feature type="compositionally biased region" description="Low complexity" evidence="1">
    <location>
        <begin position="1"/>
        <end position="14"/>
    </location>
</feature>
<accession>A0AAV4GPK3</accession>
<keyword evidence="3" id="KW-1185">Reference proteome</keyword>
<dbReference type="Proteomes" id="UP000762676">
    <property type="component" value="Unassembled WGS sequence"/>
</dbReference>
<gene>
    <name evidence="2" type="ORF">ElyMa_000730800</name>
</gene>